<dbReference type="AlphaFoldDB" id="A0A819UE50"/>
<dbReference type="Proteomes" id="UP000663836">
    <property type="component" value="Unassembled WGS sequence"/>
</dbReference>
<organism evidence="1 2">
    <name type="scientific">Rotaria sordida</name>
    <dbReference type="NCBI Taxonomy" id="392033"/>
    <lineage>
        <taxon>Eukaryota</taxon>
        <taxon>Metazoa</taxon>
        <taxon>Spiralia</taxon>
        <taxon>Gnathifera</taxon>
        <taxon>Rotifera</taxon>
        <taxon>Eurotatoria</taxon>
        <taxon>Bdelloidea</taxon>
        <taxon>Philodinida</taxon>
        <taxon>Philodinidae</taxon>
        <taxon>Rotaria</taxon>
    </lineage>
</organism>
<accession>A0A819UE50</accession>
<reference evidence="1" key="1">
    <citation type="submission" date="2021-02" db="EMBL/GenBank/DDBJ databases">
        <authorList>
            <person name="Nowell W R."/>
        </authorList>
    </citation>
    <scope>NUCLEOTIDE SEQUENCE</scope>
</reference>
<proteinExistence type="predicted"/>
<gene>
    <name evidence="1" type="ORF">JBS370_LOCUS31394</name>
</gene>
<name>A0A819UE50_9BILA</name>
<dbReference type="EMBL" id="CAJOBD010007713">
    <property type="protein sequence ID" value="CAF4093958.1"/>
    <property type="molecule type" value="Genomic_DNA"/>
</dbReference>
<evidence type="ECO:0000313" key="1">
    <source>
        <dbReference type="EMBL" id="CAF4093958.1"/>
    </source>
</evidence>
<protein>
    <submittedName>
        <fullName evidence="1">Uncharacterized protein</fullName>
    </submittedName>
</protein>
<sequence length="440" mass="51692">MPPPYGIETCKRKARALCYCCNKNLCPDHLKEHDDSINSQIHPLVDEINNLDNQLSILNVNEIIDKCRQKLDKWRHDSHKEIDRFYEEKYQELKQRRIERVSQKRKKIHQLKLKTNELIQEQETTYDDISSFKAIINDIKYDIDQYEENGILVDVHPLIINNNLIYIEKWTLNEIDISTLSSLYRTIDCSNDDWPVLTSNKRFLLLDQYPNLCLFDKELTIVKQCPWKYDRIPDMCWSSTLNCFIIVTNNNGIFQVNENLTLVQSIETIEKKQWLSCTCSDVSLFLTINDEHSGIFEFNLLPSFRLIKQWKFPQIYNTDEFIHNIAYNNGTLALLISYQYFKYSSSKTVRIEVRSSSTLDQLWSVPLNITYQGGRVNRICSLTCDEWLVIDHKTSSLLHINKDGQVKAKRSYEPTAHNATLFGSNILAIRTTNCLNFHRV</sequence>
<evidence type="ECO:0000313" key="2">
    <source>
        <dbReference type="Proteomes" id="UP000663836"/>
    </source>
</evidence>
<comment type="caution">
    <text evidence="1">The sequence shown here is derived from an EMBL/GenBank/DDBJ whole genome shotgun (WGS) entry which is preliminary data.</text>
</comment>